<dbReference type="InterPro" id="IPR016024">
    <property type="entry name" value="ARM-type_fold"/>
</dbReference>
<dbReference type="SUPFAM" id="SSF48371">
    <property type="entry name" value="ARM repeat"/>
    <property type="match status" value="1"/>
</dbReference>
<reference evidence="2" key="1">
    <citation type="journal article" date="2020" name="Nature">
        <title>Giant virus diversity and host interactions through global metagenomics.</title>
        <authorList>
            <person name="Schulz F."/>
            <person name="Roux S."/>
            <person name="Paez-Espino D."/>
            <person name="Jungbluth S."/>
            <person name="Walsh D.A."/>
            <person name="Denef V.J."/>
            <person name="McMahon K.D."/>
            <person name="Konstantinidis K.T."/>
            <person name="Eloe-Fadrosh E.A."/>
            <person name="Kyrpides N.C."/>
            <person name="Woyke T."/>
        </authorList>
    </citation>
    <scope>NUCLEOTIDE SEQUENCE</scope>
    <source>
        <strain evidence="2">GVMAG-M-3300023174-111</strain>
    </source>
</reference>
<feature type="compositionally biased region" description="Polar residues" evidence="1">
    <location>
        <begin position="40"/>
        <end position="51"/>
    </location>
</feature>
<evidence type="ECO:0000256" key="1">
    <source>
        <dbReference type="SAM" id="MobiDB-lite"/>
    </source>
</evidence>
<proteinExistence type="predicted"/>
<feature type="compositionally biased region" description="Basic and acidic residues" evidence="1">
    <location>
        <begin position="272"/>
        <end position="282"/>
    </location>
</feature>
<name>A0A6C0D4E9_9ZZZZ</name>
<feature type="region of interest" description="Disordered" evidence="1">
    <location>
        <begin position="272"/>
        <end position="296"/>
    </location>
</feature>
<organism evidence="2">
    <name type="scientific">viral metagenome</name>
    <dbReference type="NCBI Taxonomy" id="1070528"/>
    <lineage>
        <taxon>unclassified sequences</taxon>
        <taxon>metagenomes</taxon>
        <taxon>organismal metagenomes</taxon>
    </lineage>
</organism>
<evidence type="ECO:0008006" key="3">
    <source>
        <dbReference type="Google" id="ProtNLM"/>
    </source>
</evidence>
<feature type="region of interest" description="Disordered" evidence="1">
    <location>
        <begin position="40"/>
        <end position="63"/>
    </location>
</feature>
<dbReference type="AlphaFoldDB" id="A0A6C0D4E9"/>
<protein>
    <recommendedName>
        <fullName evidence="3">MIF4G domain-containing protein</fullName>
    </recommendedName>
</protein>
<dbReference type="EMBL" id="MN739533">
    <property type="protein sequence ID" value="QHT11262.1"/>
    <property type="molecule type" value="Genomic_DNA"/>
</dbReference>
<dbReference type="Gene3D" id="1.25.40.180">
    <property type="match status" value="1"/>
</dbReference>
<sequence>MVSYTLDDFISISFLNNHEDILSTDILEIITNLSNNLSTQEPIPAKSSSTESNKMMSRKPKSSKSTIDTTWEKCKVFKTTTIEKKEGVEKNMNDIRICLNKLSESNYETTRTDIYAILKELSDDPLLKVAEMLFDIASTNQYFSELYAILYKELTTEFPIFQTILTDMLQSRYIDQLSQIVFVDMESNFDLYCANQKLNDKRKALSAFLVNLLKTDLCDTNQIFAILNNIIDRVTSRIDIPDKLHEVEELTENIFIIITRITEEAGYELKEKEQENAEYEKKEKKKNKNKTDESSKIKHREISGAIKSVLESCKYNRTVLFRTSEWQNIVEKLQTSSKYVAKEHVSISSRVVFRYKDIMDNIKKNGGLS</sequence>
<evidence type="ECO:0000313" key="2">
    <source>
        <dbReference type="EMBL" id="QHT11262.1"/>
    </source>
</evidence>
<accession>A0A6C0D4E9</accession>